<dbReference type="CDD" id="cd07989">
    <property type="entry name" value="LPLAT_AGPAT-like"/>
    <property type="match status" value="1"/>
</dbReference>
<name>C1A7Y2_GEMAT</name>
<evidence type="ECO:0000256" key="5">
    <source>
        <dbReference type="ARBA" id="ARBA00013211"/>
    </source>
</evidence>
<dbReference type="Proteomes" id="UP000002209">
    <property type="component" value="Chromosome"/>
</dbReference>
<keyword evidence="9" id="KW-0444">Lipid biosynthesis</keyword>
<evidence type="ECO:0000256" key="2">
    <source>
        <dbReference type="ARBA" id="ARBA00004728"/>
    </source>
</evidence>
<evidence type="ECO:0000256" key="6">
    <source>
        <dbReference type="ARBA" id="ARBA00016139"/>
    </source>
</evidence>
<evidence type="ECO:0000256" key="8">
    <source>
        <dbReference type="ARBA" id="ARBA00023315"/>
    </source>
</evidence>
<reference evidence="13" key="1">
    <citation type="submission" date="2006-03" db="EMBL/GenBank/DDBJ databases">
        <title>Complete genome sequence of Gemmatimonas aurantiaca T-27 that represents a novel phylum Gemmatimonadetes.</title>
        <authorList>
            <person name="Takasaki K."/>
            <person name="Ichikawa N."/>
            <person name="Miura H."/>
            <person name="Matsushita S."/>
            <person name="Watanabe Y."/>
            <person name="Oguchi A."/>
            <person name="Ankai A."/>
            <person name="Yashiro I."/>
            <person name="Takahashi M."/>
            <person name="Terui Y."/>
            <person name="Fukui S."/>
            <person name="Yokoyama H."/>
            <person name="Tanikawa S."/>
            <person name="Hanada S."/>
            <person name="Kamagata Y."/>
            <person name="Fujita N."/>
        </authorList>
    </citation>
    <scope>NUCLEOTIDE SEQUENCE [LARGE SCALE GENOMIC DNA]</scope>
    <source>
        <strain evidence="13">T-27 / DSM 14586 / JCM 11422 / NBRC 100505</strain>
    </source>
</reference>
<dbReference type="EC" id="2.3.1.51" evidence="5 9"/>
<gene>
    <name evidence="12" type="ordered locus">GAU_1300</name>
</gene>
<dbReference type="AlphaFoldDB" id="C1A7Y2"/>
<dbReference type="KEGG" id="gau:GAU_1300"/>
<keyword evidence="9" id="KW-1208">Phospholipid metabolism</keyword>
<feature type="region of interest" description="Disordered" evidence="10">
    <location>
        <begin position="250"/>
        <end position="269"/>
    </location>
</feature>
<keyword evidence="8 9" id="KW-0012">Acyltransferase</keyword>
<dbReference type="SMART" id="SM00563">
    <property type="entry name" value="PlsC"/>
    <property type="match status" value="1"/>
</dbReference>
<dbReference type="Pfam" id="PF01553">
    <property type="entry name" value="Acyltransferase"/>
    <property type="match status" value="1"/>
</dbReference>
<evidence type="ECO:0000259" key="11">
    <source>
        <dbReference type="SMART" id="SM00563"/>
    </source>
</evidence>
<evidence type="ECO:0000313" key="12">
    <source>
        <dbReference type="EMBL" id="BAH38342.1"/>
    </source>
</evidence>
<keyword evidence="9" id="KW-0594">Phospholipid biosynthesis</keyword>
<dbReference type="NCBIfam" id="TIGR00530">
    <property type="entry name" value="AGP_acyltrn"/>
    <property type="match status" value="1"/>
</dbReference>
<evidence type="ECO:0000256" key="4">
    <source>
        <dbReference type="ARBA" id="ARBA00008655"/>
    </source>
</evidence>
<comment type="catalytic activity">
    <reaction evidence="1 9">
        <text>a 1-acyl-sn-glycero-3-phosphate + an acyl-CoA = a 1,2-diacyl-sn-glycero-3-phosphate + CoA</text>
        <dbReference type="Rhea" id="RHEA:19709"/>
        <dbReference type="ChEBI" id="CHEBI:57287"/>
        <dbReference type="ChEBI" id="CHEBI:57970"/>
        <dbReference type="ChEBI" id="CHEBI:58342"/>
        <dbReference type="ChEBI" id="CHEBI:58608"/>
        <dbReference type="EC" id="2.3.1.51"/>
    </reaction>
</comment>
<protein>
    <recommendedName>
        <fullName evidence="6 9">1-acyl-sn-glycerol-3-phosphate acyltransferase</fullName>
        <ecNumber evidence="5 9">2.3.1.51</ecNumber>
    </recommendedName>
</protein>
<dbReference type="GO" id="GO:0006654">
    <property type="term" value="P:phosphatidic acid biosynthetic process"/>
    <property type="evidence" value="ECO:0007669"/>
    <property type="project" value="TreeGrafter"/>
</dbReference>
<accession>C1A7Y2</accession>
<dbReference type="PANTHER" id="PTHR10434">
    <property type="entry name" value="1-ACYL-SN-GLYCEROL-3-PHOSPHATE ACYLTRANSFERASE"/>
    <property type="match status" value="1"/>
</dbReference>
<comment type="pathway">
    <text evidence="2">Phospholipid metabolism; CDP-diacylglycerol biosynthesis; CDP-diacylglycerol from sn-glycerol 3-phosphate: step 2/3.</text>
</comment>
<dbReference type="PANTHER" id="PTHR10434:SF11">
    <property type="entry name" value="1-ACYL-SN-GLYCEROL-3-PHOSPHATE ACYLTRANSFERASE"/>
    <property type="match status" value="1"/>
</dbReference>
<sequence>MIFHGMFRTALTTIALLLGTLIFGSIVLISQLFGVPEGPNSIYEKCPRWWAWWLLRAAGVKVVLHRAEGVVDDSVPRVYIANHVSWFDIPSLIHVLPPYGFVAKRELEKIPLFGAAARGVGVIYIDRENRKAAFGAYEDAARKIREGQSVLVYPEGTRGDSYAVRPFKKGPFVLAIGSGAPIVPIAIHGTIEVNPRGSFRASPGTVHVHLLEPIPTEGLTYDDREALGERVRERVAACLREQYGVNPALVSRGSRPAATPVDSFRTQNS</sequence>
<dbReference type="SUPFAM" id="SSF69593">
    <property type="entry name" value="Glycerol-3-phosphate (1)-acyltransferase"/>
    <property type="match status" value="1"/>
</dbReference>
<dbReference type="STRING" id="379066.GAU_1300"/>
<dbReference type="InterPro" id="IPR002123">
    <property type="entry name" value="Plipid/glycerol_acylTrfase"/>
</dbReference>
<proteinExistence type="inferred from homology"/>
<feature type="domain" description="Phospholipid/glycerol acyltransferase" evidence="11">
    <location>
        <begin position="77"/>
        <end position="190"/>
    </location>
</feature>
<comment type="similarity">
    <text evidence="4 9">Belongs to the 1-acyl-sn-glycerol-3-phosphate acyltransferase family.</text>
</comment>
<dbReference type="InterPro" id="IPR004552">
    <property type="entry name" value="AGP_acyltrans"/>
</dbReference>
<evidence type="ECO:0000256" key="10">
    <source>
        <dbReference type="SAM" id="MobiDB-lite"/>
    </source>
</evidence>
<organism evidence="12 13">
    <name type="scientific">Gemmatimonas aurantiaca (strain DSM 14586 / JCM 11422 / NBRC 100505 / T-27)</name>
    <dbReference type="NCBI Taxonomy" id="379066"/>
    <lineage>
        <taxon>Bacteria</taxon>
        <taxon>Pseudomonadati</taxon>
        <taxon>Gemmatimonadota</taxon>
        <taxon>Gemmatimonadia</taxon>
        <taxon>Gemmatimonadales</taxon>
        <taxon>Gemmatimonadaceae</taxon>
        <taxon>Gemmatimonas</taxon>
    </lineage>
</organism>
<comment type="domain">
    <text evidence="9">The HXXXXD motif is essential for acyltransferase activity and may constitute the binding site for the phosphate moiety of the glycerol-3-phosphate.</text>
</comment>
<dbReference type="GO" id="GO:0003841">
    <property type="term" value="F:1-acylglycerol-3-phosphate O-acyltransferase activity"/>
    <property type="evidence" value="ECO:0007669"/>
    <property type="project" value="UniProtKB-UniRule"/>
</dbReference>
<keyword evidence="13" id="KW-1185">Reference proteome</keyword>
<evidence type="ECO:0000256" key="9">
    <source>
        <dbReference type="RuleBase" id="RU361267"/>
    </source>
</evidence>
<evidence type="ECO:0000313" key="13">
    <source>
        <dbReference type="Proteomes" id="UP000002209"/>
    </source>
</evidence>
<dbReference type="EMBL" id="AP009153">
    <property type="protein sequence ID" value="BAH38342.1"/>
    <property type="molecule type" value="Genomic_DNA"/>
</dbReference>
<dbReference type="HOGENOM" id="CLU_027938_6_3_0"/>
<comment type="pathway">
    <text evidence="3">Lipid metabolism.</text>
</comment>
<evidence type="ECO:0000256" key="1">
    <source>
        <dbReference type="ARBA" id="ARBA00001141"/>
    </source>
</evidence>
<evidence type="ECO:0000256" key="7">
    <source>
        <dbReference type="ARBA" id="ARBA00022679"/>
    </source>
</evidence>
<dbReference type="GO" id="GO:0016020">
    <property type="term" value="C:membrane"/>
    <property type="evidence" value="ECO:0007669"/>
    <property type="project" value="InterPro"/>
</dbReference>
<keyword evidence="7 9" id="KW-0808">Transferase</keyword>
<dbReference type="eggNOG" id="COG0204">
    <property type="taxonomic scope" value="Bacteria"/>
</dbReference>
<keyword evidence="9" id="KW-0443">Lipid metabolism</keyword>
<evidence type="ECO:0000256" key="3">
    <source>
        <dbReference type="ARBA" id="ARBA00005189"/>
    </source>
</evidence>